<organism evidence="1 2">
    <name type="scientific">Streptomyces xanthochromogenes</name>
    <dbReference type="NCBI Taxonomy" id="67384"/>
    <lineage>
        <taxon>Bacteria</taxon>
        <taxon>Bacillati</taxon>
        <taxon>Actinomycetota</taxon>
        <taxon>Actinomycetes</taxon>
        <taxon>Kitasatosporales</taxon>
        <taxon>Streptomycetaceae</taxon>
        <taxon>Streptomyces</taxon>
    </lineage>
</organism>
<protein>
    <submittedName>
        <fullName evidence="1">Uncharacterized protein</fullName>
    </submittedName>
</protein>
<comment type="caution">
    <text evidence="1">The sequence shown here is derived from an EMBL/GenBank/DDBJ whole genome shotgun (WGS) entry which is preliminary data.</text>
</comment>
<evidence type="ECO:0000313" key="1">
    <source>
        <dbReference type="EMBL" id="GGY17081.1"/>
    </source>
</evidence>
<reference evidence="2" key="1">
    <citation type="journal article" date="2019" name="Int. J. Syst. Evol. Microbiol.">
        <title>The Global Catalogue of Microorganisms (GCM) 10K type strain sequencing project: providing services to taxonomists for standard genome sequencing and annotation.</title>
        <authorList>
            <consortium name="The Broad Institute Genomics Platform"/>
            <consortium name="The Broad Institute Genome Sequencing Center for Infectious Disease"/>
            <person name="Wu L."/>
            <person name="Ma J."/>
        </authorList>
    </citation>
    <scope>NUCLEOTIDE SEQUENCE [LARGE SCALE GENOMIC DNA]</scope>
    <source>
        <strain evidence="2">JCM 4594</strain>
    </source>
</reference>
<gene>
    <name evidence="1" type="ORF">GCM10010326_06650</name>
</gene>
<evidence type="ECO:0000313" key="2">
    <source>
        <dbReference type="Proteomes" id="UP000600946"/>
    </source>
</evidence>
<proteinExistence type="predicted"/>
<keyword evidence="2" id="KW-1185">Reference proteome</keyword>
<dbReference type="Proteomes" id="UP000600946">
    <property type="component" value="Unassembled WGS sequence"/>
</dbReference>
<name>A0ABQ2ZM19_9ACTN</name>
<sequence length="59" mass="6209">MTAASAATAQAAAAKDLWGVDLTRNSFEAAGITACSVAVRPAWVRRETAADCVRHVHVR</sequence>
<dbReference type="EMBL" id="BMUU01000001">
    <property type="protein sequence ID" value="GGY17081.1"/>
    <property type="molecule type" value="Genomic_DNA"/>
</dbReference>
<accession>A0ABQ2ZM19</accession>